<keyword evidence="1" id="KW-0175">Coiled coil</keyword>
<organism evidence="3 4">
    <name type="scientific">Parvicella tangerina</name>
    <dbReference type="NCBI Taxonomy" id="2829795"/>
    <lineage>
        <taxon>Bacteria</taxon>
        <taxon>Pseudomonadati</taxon>
        <taxon>Bacteroidota</taxon>
        <taxon>Flavobacteriia</taxon>
        <taxon>Flavobacteriales</taxon>
        <taxon>Parvicellaceae</taxon>
        <taxon>Parvicella</taxon>
    </lineage>
</organism>
<reference evidence="3" key="1">
    <citation type="submission" date="2021-04" db="EMBL/GenBank/DDBJ databases">
        <authorList>
            <person name="Rodrigo-Torres L."/>
            <person name="Arahal R. D."/>
            <person name="Lucena T."/>
        </authorList>
    </citation>
    <scope>NUCLEOTIDE SEQUENCE</scope>
    <source>
        <strain evidence="3">AS29M-1</strain>
    </source>
</reference>
<dbReference type="AlphaFoldDB" id="A0A916NSD3"/>
<dbReference type="InterPro" id="IPR003743">
    <property type="entry name" value="Zf-RING_7"/>
</dbReference>
<evidence type="ECO:0000259" key="2">
    <source>
        <dbReference type="Pfam" id="PF02591"/>
    </source>
</evidence>
<evidence type="ECO:0000313" key="3">
    <source>
        <dbReference type="EMBL" id="CAG5083540.1"/>
    </source>
</evidence>
<name>A0A916NSD3_9FLAO</name>
<gene>
    <name evidence="3" type="ORF">CRYO30217_02225</name>
</gene>
<feature type="coiled-coil region" evidence="1">
    <location>
        <begin position="127"/>
        <end position="165"/>
    </location>
</feature>
<dbReference type="Proteomes" id="UP000683507">
    <property type="component" value="Chromosome"/>
</dbReference>
<dbReference type="Pfam" id="PF02591">
    <property type="entry name" value="Zn_ribbon_9"/>
    <property type="match status" value="1"/>
</dbReference>
<dbReference type="KEGG" id="ptan:CRYO30217_02225"/>
<proteinExistence type="predicted"/>
<feature type="domain" description="C4-type zinc ribbon" evidence="2">
    <location>
        <begin position="210"/>
        <end position="240"/>
    </location>
</feature>
<accession>A0A916NSD3</accession>
<dbReference type="PANTHER" id="PTHR39082:SF1">
    <property type="entry name" value="SCAVENGER RECEPTOR CLASS A MEMBER 3"/>
    <property type="match status" value="1"/>
</dbReference>
<keyword evidence="4" id="KW-1185">Reference proteome</keyword>
<feature type="coiled-coil region" evidence="1">
    <location>
        <begin position="41"/>
        <end position="96"/>
    </location>
</feature>
<dbReference type="EMBL" id="OU015584">
    <property type="protein sequence ID" value="CAG5083540.1"/>
    <property type="molecule type" value="Genomic_DNA"/>
</dbReference>
<dbReference type="InterPro" id="IPR052376">
    <property type="entry name" value="Oxidative_Scav/Glycosyltrans"/>
</dbReference>
<sequence>MAKRKKEATAEEKLRLLYDLQIVDSRIDRIREVRGELPLEVEDLEAEISGLDLRLEKITEEIDDLKRQIAEKKNTIEEAKSLISKYEEQQNKVRNNREYDAISKEIEFQNLEIQLSEKRIKEFKFKIESKEEVFNESKERLDEKKETLNEKKAELESIASETRKEEDILLEVSEKTAENVDPRLLRAYKRIREAAKNGLAVVPVDRGASAGSFIQIPPQVQIDIAARKKVIFDEHSGRILVDAELADEEQEKMMKEIEKLVK</sequence>
<evidence type="ECO:0000256" key="1">
    <source>
        <dbReference type="SAM" id="Coils"/>
    </source>
</evidence>
<dbReference type="RefSeq" id="WP_258542456.1">
    <property type="nucleotide sequence ID" value="NZ_OU015584.1"/>
</dbReference>
<dbReference type="Gene3D" id="1.10.287.1490">
    <property type="match status" value="1"/>
</dbReference>
<dbReference type="PANTHER" id="PTHR39082">
    <property type="entry name" value="PHOSPHOLIPASE C-BETA-2-RELATED"/>
    <property type="match status" value="1"/>
</dbReference>
<evidence type="ECO:0000313" key="4">
    <source>
        <dbReference type="Proteomes" id="UP000683507"/>
    </source>
</evidence>
<protein>
    <recommendedName>
        <fullName evidence="2">C4-type zinc ribbon domain-containing protein</fullName>
    </recommendedName>
</protein>